<dbReference type="EMBL" id="VXMH01000055">
    <property type="protein sequence ID" value="MYC95433.1"/>
    <property type="molecule type" value="Genomic_DNA"/>
</dbReference>
<dbReference type="SUPFAM" id="SSF52833">
    <property type="entry name" value="Thioredoxin-like"/>
    <property type="match status" value="1"/>
</dbReference>
<dbReference type="Gene3D" id="3.40.30.10">
    <property type="entry name" value="Glutaredoxin"/>
    <property type="match status" value="1"/>
</dbReference>
<dbReference type="InterPro" id="IPR010296">
    <property type="entry name" value="DUF899_thioredox"/>
</dbReference>
<sequence length="210" mass="23412">MRCHCHKEKLMSNNDAQLDKELETAYLELDKARKNLAELRRKLPHEAVDDYQLQGPNGPVSLSALFGDKEDLILVHNMGSGCSYCTMWADNFNGVAHHLQDRAAFVLVSPDSPADQQEFARGRGWRFPVYSAQGSAFTADMGFQSTGGGFMSGYQPGVSVFRKNDDGSITRVAKDHFGPGDFYCGVWHLFDLLPDGPAGWDPQFEYPDQE</sequence>
<protein>
    <submittedName>
        <fullName evidence="2">DUF899 domain-containing protein</fullName>
    </submittedName>
</protein>
<organism evidence="2">
    <name type="scientific">Caldilineaceae bacterium SB0661_bin_32</name>
    <dbReference type="NCBI Taxonomy" id="2605255"/>
    <lineage>
        <taxon>Bacteria</taxon>
        <taxon>Bacillati</taxon>
        <taxon>Chloroflexota</taxon>
        <taxon>Caldilineae</taxon>
        <taxon>Caldilineales</taxon>
        <taxon>Caldilineaceae</taxon>
    </lineage>
</organism>
<dbReference type="InterPro" id="IPR036249">
    <property type="entry name" value="Thioredoxin-like_sf"/>
</dbReference>
<evidence type="ECO:0000313" key="2">
    <source>
        <dbReference type="EMBL" id="MYC95433.1"/>
    </source>
</evidence>
<comment type="caution">
    <text evidence="2">The sequence shown here is derived from an EMBL/GenBank/DDBJ whole genome shotgun (WGS) entry which is preliminary data.</text>
</comment>
<dbReference type="Pfam" id="PF05988">
    <property type="entry name" value="DUF899"/>
    <property type="match status" value="1"/>
</dbReference>
<accession>A0A6B1D7M7</accession>
<proteinExistence type="predicted"/>
<evidence type="ECO:0000256" key="1">
    <source>
        <dbReference type="SAM" id="Coils"/>
    </source>
</evidence>
<dbReference type="AlphaFoldDB" id="A0A6B1D7M7"/>
<gene>
    <name evidence="2" type="ORF">F4X14_10710</name>
</gene>
<reference evidence="2" key="1">
    <citation type="submission" date="2019-09" db="EMBL/GenBank/DDBJ databases">
        <title>Characterisation of the sponge microbiome using genome-centric metagenomics.</title>
        <authorList>
            <person name="Engelberts J.P."/>
            <person name="Robbins S.J."/>
            <person name="De Goeij J.M."/>
            <person name="Aranda M."/>
            <person name="Bell S.C."/>
            <person name="Webster N.S."/>
        </authorList>
    </citation>
    <scope>NUCLEOTIDE SEQUENCE</scope>
    <source>
        <strain evidence="2">SB0661_bin_32</strain>
    </source>
</reference>
<feature type="coiled-coil region" evidence="1">
    <location>
        <begin position="15"/>
        <end position="42"/>
    </location>
</feature>
<keyword evidence="1" id="KW-0175">Coiled coil</keyword>
<name>A0A6B1D7M7_9CHLR</name>